<dbReference type="AlphaFoldDB" id="A0A1G1VCR8"/>
<keyword evidence="4" id="KW-0378">Hydrolase</keyword>
<organism evidence="8 9">
    <name type="scientific">Candidatus Blackburnbacteria bacterium RIFCSPLOWO2_01_FULL_41_27</name>
    <dbReference type="NCBI Taxonomy" id="1797520"/>
    <lineage>
        <taxon>Bacteria</taxon>
        <taxon>Candidatus Blackburniibacteriota</taxon>
    </lineage>
</organism>
<keyword evidence="5" id="KW-0234">DNA repair</keyword>
<evidence type="ECO:0000313" key="9">
    <source>
        <dbReference type="Proteomes" id="UP000177685"/>
    </source>
</evidence>
<proteinExistence type="inferred from homology"/>
<dbReference type="Gene3D" id="3.40.960.10">
    <property type="entry name" value="VSR Endonuclease"/>
    <property type="match status" value="1"/>
</dbReference>
<keyword evidence="1" id="KW-0540">Nuclease</keyword>
<dbReference type="InterPro" id="IPR004603">
    <property type="entry name" value="DNA_mismatch_endonuc_vsr"/>
</dbReference>
<accession>A0A1G1VCR8</accession>
<dbReference type="SUPFAM" id="SSF52980">
    <property type="entry name" value="Restriction endonuclease-like"/>
    <property type="match status" value="1"/>
</dbReference>
<evidence type="ECO:0000313" key="8">
    <source>
        <dbReference type="EMBL" id="OGY13204.1"/>
    </source>
</evidence>
<dbReference type="InterPro" id="IPR007569">
    <property type="entry name" value="DUF559"/>
</dbReference>
<evidence type="ECO:0000256" key="4">
    <source>
        <dbReference type="ARBA" id="ARBA00022801"/>
    </source>
</evidence>
<protein>
    <recommendedName>
        <fullName evidence="7">DUF559 domain-containing protein</fullName>
    </recommendedName>
</protein>
<keyword evidence="2" id="KW-0255">Endonuclease</keyword>
<evidence type="ECO:0000256" key="3">
    <source>
        <dbReference type="ARBA" id="ARBA00022763"/>
    </source>
</evidence>
<sequence>MMDKFSKNKRSEIMSKIRSQNTKVENLAFRELRKSGVYFQKHYKKALGNPDIALPSKKKAVFIDGDFWHGYQFFKLKQRLPKKYWLAKIEKNVKRDRNYSAKLRKEGWEILRIWEHELLEKQDKTVDKIIEFLSGNYSPNRKKGFVR</sequence>
<evidence type="ECO:0000256" key="6">
    <source>
        <dbReference type="ARBA" id="ARBA00029466"/>
    </source>
</evidence>
<evidence type="ECO:0000256" key="5">
    <source>
        <dbReference type="ARBA" id="ARBA00023204"/>
    </source>
</evidence>
<evidence type="ECO:0000259" key="7">
    <source>
        <dbReference type="Pfam" id="PF04480"/>
    </source>
</evidence>
<dbReference type="GO" id="GO:0004519">
    <property type="term" value="F:endonuclease activity"/>
    <property type="evidence" value="ECO:0007669"/>
    <property type="project" value="UniProtKB-KW"/>
</dbReference>
<dbReference type="Pfam" id="PF04480">
    <property type="entry name" value="DUF559"/>
    <property type="match status" value="1"/>
</dbReference>
<reference evidence="8 9" key="1">
    <citation type="journal article" date="2016" name="Nat. Commun.">
        <title>Thousands of microbial genomes shed light on interconnected biogeochemical processes in an aquifer system.</title>
        <authorList>
            <person name="Anantharaman K."/>
            <person name="Brown C.T."/>
            <person name="Hug L.A."/>
            <person name="Sharon I."/>
            <person name="Castelle C.J."/>
            <person name="Probst A.J."/>
            <person name="Thomas B.C."/>
            <person name="Singh A."/>
            <person name="Wilkins M.J."/>
            <person name="Karaoz U."/>
            <person name="Brodie E.L."/>
            <person name="Williams K.H."/>
            <person name="Hubbard S.S."/>
            <person name="Banfield J.F."/>
        </authorList>
    </citation>
    <scope>NUCLEOTIDE SEQUENCE [LARGE SCALE GENOMIC DNA]</scope>
</reference>
<dbReference type="GO" id="GO:0016787">
    <property type="term" value="F:hydrolase activity"/>
    <property type="evidence" value="ECO:0007669"/>
    <property type="project" value="UniProtKB-KW"/>
</dbReference>
<dbReference type="InterPro" id="IPR011335">
    <property type="entry name" value="Restrct_endonuc-II-like"/>
</dbReference>
<gene>
    <name evidence="8" type="ORF">A3A58_02135</name>
</gene>
<comment type="caution">
    <text evidence="8">The sequence shown here is derived from an EMBL/GenBank/DDBJ whole genome shotgun (WGS) entry which is preliminary data.</text>
</comment>
<keyword evidence="3" id="KW-0227">DNA damage</keyword>
<name>A0A1G1VCR8_9BACT</name>
<dbReference type="Pfam" id="PF03852">
    <property type="entry name" value="Vsr"/>
    <property type="match status" value="1"/>
</dbReference>
<dbReference type="GO" id="GO:0006298">
    <property type="term" value="P:mismatch repair"/>
    <property type="evidence" value="ECO:0007669"/>
    <property type="project" value="InterPro"/>
</dbReference>
<dbReference type="EMBL" id="MHCD01000040">
    <property type="protein sequence ID" value="OGY13204.1"/>
    <property type="molecule type" value="Genomic_DNA"/>
</dbReference>
<comment type="similarity">
    <text evidence="6">Belongs to the Vsr family.</text>
</comment>
<dbReference type="CDD" id="cd00221">
    <property type="entry name" value="Vsr"/>
    <property type="match status" value="1"/>
</dbReference>
<dbReference type="Proteomes" id="UP000177685">
    <property type="component" value="Unassembled WGS sequence"/>
</dbReference>
<evidence type="ECO:0000256" key="1">
    <source>
        <dbReference type="ARBA" id="ARBA00022722"/>
    </source>
</evidence>
<dbReference type="NCBIfam" id="TIGR00632">
    <property type="entry name" value="vsr"/>
    <property type="match status" value="1"/>
</dbReference>
<feature type="domain" description="DUF559" evidence="7">
    <location>
        <begin position="90"/>
        <end position="133"/>
    </location>
</feature>
<evidence type="ECO:0000256" key="2">
    <source>
        <dbReference type="ARBA" id="ARBA00022759"/>
    </source>
</evidence>